<dbReference type="PANTHER" id="PTHR13318:SF95">
    <property type="entry name" value="F-BOX PROTEIN YLR352W"/>
    <property type="match status" value="1"/>
</dbReference>
<dbReference type="PANTHER" id="PTHR13318">
    <property type="entry name" value="PARTNER OF PAIRED, ISOFORM B-RELATED"/>
    <property type="match status" value="1"/>
</dbReference>
<dbReference type="InterPro" id="IPR036047">
    <property type="entry name" value="F-box-like_dom_sf"/>
</dbReference>
<proteinExistence type="predicted"/>
<dbReference type="AlphaFoldDB" id="A0A1Y1IMK6"/>
<accession>A0A1Y1IMK6</accession>
<keyword evidence="4" id="KW-1185">Reference proteome</keyword>
<gene>
    <name evidence="3" type="ORF">KFL_005130080</name>
</gene>
<feature type="compositionally biased region" description="Basic and acidic residues" evidence="1">
    <location>
        <begin position="73"/>
        <end position="82"/>
    </location>
</feature>
<dbReference type="STRING" id="105231.A0A1Y1IMK6"/>
<dbReference type="Pfam" id="PF00646">
    <property type="entry name" value="F-box"/>
    <property type="match status" value="1"/>
</dbReference>
<dbReference type="InterPro" id="IPR032675">
    <property type="entry name" value="LRR_dom_sf"/>
</dbReference>
<feature type="compositionally biased region" description="Low complexity" evidence="1">
    <location>
        <begin position="47"/>
        <end position="67"/>
    </location>
</feature>
<dbReference type="SMART" id="SM00367">
    <property type="entry name" value="LRR_CC"/>
    <property type="match status" value="5"/>
</dbReference>
<protein>
    <submittedName>
        <fullName evidence="3">F-box/RNI-like superfamily protein</fullName>
    </submittedName>
</protein>
<dbReference type="EMBL" id="DF237462">
    <property type="protein sequence ID" value="GAQ89348.1"/>
    <property type="molecule type" value="Genomic_DNA"/>
</dbReference>
<evidence type="ECO:0000259" key="2">
    <source>
        <dbReference type="Pfam" id="PF00646"/>
    </source>
</evidence>
<evidence type="ECO:0000313" key="4">
    <source>
        <dbReference type="Proteomes" id="UP000054558"/>
    </source>
</evidence>
<dbReference type="GO" id="GO:0005737">
    <property type="term" value="C:cytoplasm"/>
    <property type="evidence" value="ECO:0000318"/>
    <property type="project" value="GO_Central"/>
</dbReference>
<dbReference type="InterPro" id="IPR006553">
    <property type="entry name" value="Leu-rich_rpt_Cys-con_subtyp"/>
</dbReference>
<dbReference type="InterPro" id="IPR001810">
    <property type="entry name" value="F-box_dom"/>
</dbReference>
<organism evidence="3 4">
    <name type="scientific">Klebsormidium nitens</name>
    <name type="common">Green alga</name>
    <name type="synonym">Ulothrix nitens</name>
    <dbReference type="NCBI Taxonomy" id="105231"/>
    <lineage>
        <taxon>Eukaryota</taxon>
        <taxon>Viridiplantae</taxon>
        <taxon>Streptophyta</taxon>
        <taxon>Klebsormidiophyceae</taxon>
        <taxon>Klebsormidiales</taxon>
        <taxon>Klebsormidiaceae</taxon>
        <taxon>Klebsormidium</taxon>
    </lineage>
</organism>
<feature type="region of interest" description="Disordered" evidence="1">
    <location>
        <begin position="47"/>
        <end position="90"/>
    </location>
</feature>
<dbReference type="SUPFAM" id="SSF81383">
    <property type="entry name" value="F-box domain"/>
    <property type="match status" value="1"/>
</dbReference>
<reference evidence="3 4" key="1">
    <citation type="journal article" date="2014" name="Nat. Commun.">
        <title>Klebsormidium flaccidum genome reveals primary factors for plant terrestrial adaptation.</title>
        <authorList>
            <person name="Hori K."/>
            <person name="Maruyama F."/>
            <person name="Fujisawa T."/>
            <person name="Togashi T."/>
            <person name="Yamamoto N."/>
            <person name="Seo M."/>
            <person name="Sato S."/>
            <person name="Yamada T."/>
            <person name="Mori H."/>
            <person name="Tajima N."/>
            <person name="Moriyama T."/>
            <person name="Ikeuchi M."/>
            <person name="Watanabe M."/>
            <person name="Wada H."/>
            <person name="Kobayashi K."/>
            <person name="Saito M."/>
            <person name="Masuda T."/>
            <person name="Sasaki-Sekimoto Y."/>
            <person name="Mashiguchi K."/>
            <person name="Awai K."/>
            <person name="Shimojima M."/>
            <person name="Masuda S."/>
            <person name="Iwai M."/>
            <person name="Nobusawa T."/>
            <person name="Narise T."/>
            <person name="Kondo S."/>
            <person name="Saito H."/>
            <person name="Sato R."/>
            <person name="Murakawa M."/>
            <person name="Ihara Y."/>
            <person name="Oshima-Yamada Y."/>
            <person name="Ohtaka K."/>
            <person name="Satoh M."/>
            <person name="Sonobe K."/>
            <person name="Ishii M."/>
            <person name="Ohtani R."/>
            <person name="Kanamori-Sato M."/>
            <person name="Honoki R."/>
            <person name="Miyazaki D."/>
            <person name="Mochizuki H."/>
            <person name="Umetsu J."/>
            <person name="Higashi K."/>
            <person name="Shibata D."/>
            <person name="Kamiya Y."/>
            <person name="Sato N."/>
            <person name="Nakamura Y."/>
            <person name="Tabata S."/>
            <person name="Ida S."/>
            <person name="Kurokawa K."/>
            <person name="Ohta H."/>
        </authorList>
    </citation>
    <scope>NUCLEOTIDE SEQUENCE [LARGE SCALE GENOMIC DNA]</scope>
    <source>
        <strain evidence="3 4">NIES-2285</strain>
    </source>
</reference>
<evidence type="ECO:0000256" key="1">
    <source>
        <dbReference type="SAM" id="MobiDB-lite"/>
    </source>
</evidence>
<evidence type="ECO:0000313" key="3">
    <source>
        <dbReference type="EMBL" id="GAQ89348.1"/>
    </source>
</evidence>
<name>A0A1Y1IMK6_KLENI</name>
<sequence>MAAFVAGLLGMSQQELRFRVQRANHMTVAPLLSLFHSVSPLLGLTQSSSDLPASEESLSPSPSSESAQGFKGLDGEQTHADSDAPALASPRADTISVLELTKGEPQIGLCEQGLCGRGQALPQGEEEEGKLQRFCSGEGLGEVPSHEGGDEDETLGAGLAAAATVRAGMETSIVQLDQGCLAQIISQMDLSSLRACSLVCRDWLEVSSSARTSVTLRNGPQIAAFPKLVARFSRIHTLHVEGRAPADAPSVLSLDDAVMEVLAQSCGCLRELRLKYCSLSDAGLAAVLRGCPELLVLGLAHSEGFSGEAFSGLCCKLEKLELNVCEGLTNEGLVVAAAACSGLKDFGIYTAQPNRSLEQGVEAFSKACPGLKVFAVHACRLTDEALQRIAARCPLIQQISVTCEYYITDRGLDAFLALLPRVHTVTLQKNRAVSGIPQFGSNRCLRRLRLGWLCTTPDEVLKGLANQAGLEELVLICCPFLTDATVEKILTCCKKLTWLMLHSSKLVTAETVSAYIRCGSKARLEIKRCSGMKKGALGQDVLKLKKLQVQCF</sequence>
<dbReference type="Proteomes" id="UP000054558">
    <property type="component" value="Unassembled WGS sequence"/>
</dbReference>
<dbReference type="OMA" id="IARTWAC"/>
<dbReference type="Gene3D" id="3.80.10.10">
    <property type="entry name" value="Ribonuclease Inhibitor"/>
    <property type="match status" value="3"/>
</dbReference>
<feature type="domain" description="F-box" evidence="2">
    <location>
        <begin position="176"/>
        <end position="209"/>
    </location>
</feature>
<dbReference type="SUPFAM" id="SSF52047">
    <property type="entry name" value="RNI-like"/>
    <property type="match status" value="1"/>
</dbReference>
<dbReference type="OrthoDB" id="550575at2759"/>